<proteinExistence type="predicted"/>
<dbReference type="SUPFAM" id="SSF52833">
    <property type="entry name" value="Thioredoxin-like"/>
    <property type="match status" value="1"/>
</dbReference>
<dbReference type="EMBL" id="LN483073">
    <property type="protein sequence ID" value="CEA00648.1"/>
    <property type="molecule type" value="Genomic_DNA"/>
</dbReference>
<name>A0A078LZY9_9BACL</name>
<dbReference type="AlphaFoldDB" id="A0A078LZY9"/>
<evidence type="ECO:0000313" key="1">
    <source>
        <dbReference type="EMBL" id="CEA00648.1"/>
    </source>
</evidence>
<dbReference type="HOGENOM" id="CLU_126515_3_0_9"/>
<reference evidence="1" key="1">
    <citation type="submission" date="2014-07" db="EMBL/GenBank/DDBJ databases">
        <authorList>
            <person name="Urmite Genomes Urmite Genomes"/>
        </authorList>
    </citation>
    <scope>NUCLEOTIDE SEQUENCE</scope>
    <source>
        <strain evidence="1">13S34_air</strain>
    </source>
</reference>
<dbReference type="Gene3D" id="3.40.30.10">
    <property type="entry name" value="Glutaredoxin"/>
    <property type="match status" value="1"/>
</dbReference>
<dbReference type="InterPro" id="IPR036249">
    <property type="entry name" value="Thioredoxin-like_sf"/>
</dbReference>
<sequence length="121" mass="13431">MTTWDLVGMQHHILLCNGSSCMKKGAEEVTLAVRDEIEKLGLDEQIHTTRTKCNGRCKDACVVTAYPTGNWYNVPDEAAARTVVQELMQEGPKAHRVYTMQDGAIIRTEETPAIKGIAKNK</sequence>
<dbReference type="CDD" id="cd02980">
    <property type="entry name" value="TRX_Fd_family"/>
    <property type="match status" value="1"/>
</dbReference>
<protein>
    <submittedName>
        <fullName evidence="1">Respiratory-chain NADH dehydrogenase 24 Kd subunit</fullName>
    </submittedName>
</protein>
<dbReference type="PATRIC" id="fig|1461583.4.peg.656"/>
<organism evidence="1">
    <name type="scientific">Metalysinibacillus saudimassiliensis</name>
    <dbReference type="NCBI Taxonomy" id="1461583"/>
    <lineage>
        <taxon>Bacteria</taxon>
        <taxon>Bacillati</taxon>
        <taxon>Bacillota</taxon>
        <taxon>Bacilli</taxon>
        <taxon>Bacillales</taxon>
        <taxon>Caryophanaceae</taxon>
        <taxon>Metalysinibacillus</taxon>
    </lineage>
</organism>
<accession>A0A078LZY9</accession>
<dbReference type="Pfam" id="PF01257">
    <property type="entry name" value="2Fe-2S_thioredx"/>
    <property type="match status" value="1"/>
</dbReference>
<gene>
    <name evidence="1" type="ORF">BN1050_00685</name>
</gene>